<evidence type="ECO:0000313" key="5">
    <source>
        <dbReference type="EMBL" id="SHF13550.1"/>
    </source>
</evidence>
<feature type="signal peptide" evidence="3">
    <location>
        <begin position="1"/>
        <end position="24"/>
    </location>
</feature>
<protein>
    <submittedName>
        <fullName evidence="5">Predicted extracellular nuclease</fullName>
    </submittedName>
</protein>
<feature type="repeat" description="Cell wall-binding" evidence="2">
    <location>
        <begin position="917"/>
        <end position="936"/>
    </location>
</feature>
<dbReference type="AlphaFoldDB" id="A0A1M4Z6D6"/>
<feature type="domain" description="Endonuclease/exonuclease/phosphatase" evidence="4">
    <location>
        <begin position="531"/>
        <end position="829"/>
    </location>
</feature>
<reference evidence="5 6" key="1">
    <citation type="submission" date="2016-11" db="EMBL/GenBank/DDBJ databases">
        <authorList>
            <person name="Jaros S."/>
            <person name="Januszkiewicz K."/>
            <person name="Wedrychowicz H."/>
        </authorList>
    </citation>
    <scope>NUCLEOTIDE SEQUENCE [LARGE SCALE GENOMIC DNA]</scope>
    <source>
        <strain evidence="5 6">DSM 2631</strain>
    </source>
</reference>
<dbReference type="CDD" id="cd04486">
    <property type="entry name" value="YhcR_OBF_like"/>
    <property type="match status" value="2"/>
</dbReference>
<dbReference type="Proteomes" id="UP000184035">
    <property type="component" value="Unassembled WGS sequence"/>
</dbReference>
<dbReference type="OrthoDB" id="9800780at2"/>
<dbReference type="InterPro" id="IPR005135">
    <property type="entry name" value="Endo/exonuclease/phosphatase"/>
</dbReference>
<keyword evidence="6" id="KW-1185">Reference proteome</keyword>
<evidence type="ECO:0000256" key="3">
    <source>
        <dbReference type="SAM" id="SignalP"/>
    </source>
</evidence>
<evidence type="ECO:0000256" key="1">
    <source>
        <dbReference type="ARBA" id="ARBA00022737"/>
    </source>
</evidence>
<keyword evidence="1" id="KW-0677">Repeat</keyword>
<organism evidence="5 6">
    <name type="scientific">Clostridium fallax</name>
    <dbReference type="NCBI Taxonomy" id="1533"/>
    <lineage>
        <taxon>Bacteria</taxon>
        <taxon>Bacillati</taxon>
        <taxon>Bacillota</taxon>
        <taxon>Clostridia</taxon>
        <taxon>Eubacteriales</taxon>
        <taxon>Clostridiaceae</taxon>
        <taxon>Clostridium</taxon>
    </lineage>
</organism>
<keyword evidence="3" id="KW-0732">Signal</keyword>
<feature type="repeat" description="Cell wall-binding" evidence="2">
    <location>
        <begin position="858"/>
        <end position="877"/>
    </location>
</feature>
<accession>A0A1M4Z6D6</accession>
<proteinExistence type="predicted"/>
<evidence type="ECO:0000259" key="4">
    <source>
        <dbReference type="Pfam" id="PF03372"/>
    </source>
</evidence>
<dbReference type="Pfam" id="PF19127">
    <property type="entry name" value="Choline_bind_3"/>
    <property type="match status" value="2"/>
</dbReference>
<dbReference type="InterPro" id="IPR036691">
    <property type="entry name" value="Endo/exonu/phosph_ase_sf"/>
</dbReference>
<dbReference type="Pfam" id="PF01473">
    <property type="entry name" value="Choline_bind_1"/>
    <property type="match status" value="2"/>
</dbReference>
<dbReference type="InterPro" id="IPR018337">
    <property type="entry name" value="Cell_wall/Cho-bd_repeat"/>
</dbReference>
<evidence type="ECO:0000313" key="6">
    <source>
        <dbReference type="Proteomes" id="UP000184035"/>
    </source>
</evidence>
<dbReference type="PANTHER" id="PTHR42834:SF1">
    <property type="entry name" value="ENDONUCLEASE_EXONUCLEASE_PHOSPHATASE FAMILY PROTEIN (AFU_ORTHOLOGUE AFUA_3G09210)"/>
    <property type="match status" value="1"/>
</dbReference>
<sequence>MSKNKIMALVTAAFMFASNTIVFAKPIQNKNIKAENTYVESSLKKDSKVENYVTILEAKDKAKGEEVNLKGTITSRIGNSFFLQDDTAGIYVYMGAKNLDELKLGNVVTFTGILDEYYGVKQIKNINNLKVVSENNNLPKAKVLKAEEVSNDKFLGDLITVENITITTVGKGKKGYNVIATDGTYNVNLRIDKWVNPYIDSKEFKVGTKINVTAPLTKHTDFNGETKYQLMISSLNNIKLSNNQDAQKVEVKKIPEIQGRAHRSPLENQNVSGVEGIVTTVSSKDKYQRGFYIQSEVPDNDPATSEGIFVETKDTKKVKVGDKVKVDGTVKELIHDYSPKTSTGLTETAIKATDFEVESSDNKLPEPININLEGNLLKNIDNDGLKDFEPEDDAIDYYESLEGMLVNVKDPLIVGADERYGELAVLASNGKNSKDSLTPNNGIKASEGDFNPEIITIDDVIIPISNKGGFIDKNMKVKVGDKLDGDVKGIMSYGFGKYKVLNSEKLPNIIPGNTKREVTTIEEKKDKLTIASYNIENFNNSDKNKVNGIARDIIENLKCPDIIGLVEVQDNSGDLDDGTTDASENFKSLIKAIKDQSKVEYDFVEIAPNNNEDGGKPGGNIRQGYLYRIHRVCLSNNKKGDAVTPVKVSANDNSRPFNENGLSINPGRIDPMNEAFKHSRKPLVCEFMFNGEKVVVIANHLGSKRGDQYLFGSIQPPQMKSEVSRIKQAKVINDFIKEIKEVNPKSNIVVLGDMNDFEFSDTIKTLEGNEMTDMINTLPVNERFTYVHNGNSQVLDHILVSNNLKDQAKFDIVNINSQFTKGYGRLSDHDPILVQLDLEANKNQDNNQNNEQNNEQSKEGWKSIDGHWYYLNSDGTFKTGWEFLNGDWYYFSNTGVMRTNWFNDGFNWYYLREGAMKNGWQFIDNNWYYLNSDGTLKTGWVYSCNKWYFLNSNGAMEKGWQSINGRWYYLGDNGVMATGWNFVSGSWYYLSRNGDMLINGIIDGWTIQGNGIASLL</sequence>
<feature type="repeat" description="Cell wall-binding" evidence="2">
    <location>
        <begin position="977"/>
        <end position="996"/>
    </location>
</feature>
<dbReference type="Gene3D" id="3.60.10.10">
    <property type="entry name" value="Endonuclease/exonuclease/phosphatase"/>
    <property type="match status" value="1"/>
</dbReference>
<dbReference type="SUPFAM" id="SSF101756">
    <property type="entry name" value="Hypothetical protein YgiW"/>
    <property type="match status" value="1"/>
</dbReference>
<dbReference type="STRING" id="1533.SAMN05443638_1381"/>
<feature type="chain" id="PRO_5012793244" evidence="3">
    <location>
        <begin position="25"/>
        <end position="1016"/>
    </location>
</feature>
<dbReference type="SUPFAM" id="SSF56219">
    <property type="entry name" value="DNase I-like"/>
    <property type="match status" value="1"/>
</dbReference>
<dbReference type="SUPFAM" id="SSF69360">
    <property type="entry name" value="Cell wall binding repeat"/>
    <property type="match status" value="1"/>
</dbReference>
<dbReference type="Gene3D" id="2.10.270.10">
    <property type="entry name" value="Cholin Binding"/>
    <property type="match status" value="3"/>
</dbReference>
<evidence type="ECO:0000256" key="2">
    <source>
        <dbReference type="PROSITE-ProRule" id="PRU00591"/>
    </source>
</evidence>
<feature type="repeat" description="Cell wall-binding" evidence="2">
    <location>
        <begin position="878"/>
        <end position="897"/>
    </location>
</feature>
<dbReference type="InterPro" id="IPR036700">
    <property type="entry name" value="BOBF_sf"/>
</dbReference>
<gene>
    <name evidence="5" type="ORF">SAMN05443638_1381</name>
</gene>
<name>A0A1M4Z6D6_9CLOT</name>
<dbReference type="Pfam" id="PF03372">
    <property type="entry name" value="Exo_endo_phos"/>
    <property type="match status" value="1"/>
</dbReference>
<feature type="repeat" description="Cell wall-binding" evidence="2">
    <location>
        <begin position="957"/>
        <end position="976"/>
    </location>
</feature>
<dbReference type="PROSITE" id="PS51170">
    <property type="entry name" value="CW"/>
    <property type="match status" value="6"/>
</dbReference>
<feature type="repeat" description="Cell wall-binding" evidence="2">
    <location>
        <begin position="937"/>
        <end position="956"/>
    </location>
</feature>
<dbReference type="RefSeq" id="WP_072897665.1">
    <property type="nucleotide sequence ID" value="NZ_FQVM01000038.1"/>
</dbReference>
<dbReference type="PANTHER" id="PTHR42834">
    <property type="entry name" value="ENDONUCLEASE/EXONUCLEASE/PHOSPHATASE FAMILY PROTEIN (AFU_ORTHOLOGUE AFUA_3G09210)"/>
    <property type="match status" value="1"/>
</dbReference>
<dbReference type="GO" id="GO:0003824">
    <property type="term" value="F:catalytic activity"/>
    <property type="evidence" value="ECO:0007669"/>
    <property type="project" value="InterPro"/>
</dbReference>
<dbReference type="EMBL" id="FQVM01000038">
    <property type="protein sequence ID" value="SHF13550.1"/>
    <property type="molecule type" value="Genomic_DNA"/>
</dbReference>